<dbReference type="EC" id="2.1.1.37" evidence="6"/>
<organism evidence="7 8">
    <name type="scientific">Effrenium voratum</name>
    <dbReference type="NCBI Taxonomy" id="2562239"/>
    <lineage>
        <taxon>Eukaryota</taxon>
        <taxon>Sar</taxon>
        <taxon>Alveolata</taxon>
        <taxon>Dinophyceae</taxon>
        <taxon>Suessiales</taxon>
        <taxon>Symbiodiniaceae</taxon>
        <taxon>Effrenium</taxon>
    </lineage>
</organism>
<dbReference type="EMBL" id="CAUJNA010001224">
    <property type="protein sequence ID" value="CAJ1385315.1"/>
    <property type="molecule type" value="Genomic_DNA"/>
</dbReference>
<sequence length="491" mass="53549">MHRLHNKLRPYGIGGGLESLLIRPTQSRAKSSRLALQCCPQLTHQLFSALSAVRALPRRWHLDGRFGAVQVVEGRRRLVLSAEAAAAVSASFQGQSVTSEFLTPEVMRLLSQDVTLEEVPDMETETTCAREEDVDLLPPAADFTFAELFAGIGGFRLGLEALGGRCVFACEIHGAAREVYSRNFAGELHGDLRSSKVPAHDLLVAGFPCQPFSALGNQPGLQAPQGQLFGEIVRVLRQCQPEAFLLENVPGLLHSNRGADMSAILAELRGAGYHVFHDVVNARSLTAQQRKRLFLVGFRGAGGAGGGSGFQFPEPAELGLLAKDVLDGDEELGEAVELYTISDQQLERLRTRSRMSRSLAWGDRKLETLISHYSVSVWKGLSQLVPRVSPSNPRLFTGRECARIMGFPNRFDLAKDRQMYPLFGNAVCPPVVAHLGAAILQRLGLAATEKTAQAVALQATRAEAETKAAQLAREMIDEQGAPEKWHSLLIY</sequence>
<accession>A0AA36IEP0</accession>
<dbReference type="InterPro" id="IPR050750">
    <property type="entry name" value="C5-MTase"/>
</dbReference>
<evidence type="ECO:0000256" key="6">
    <source>
        <dbReference type="RuleBase" id="RU000417"/>
    </source>
</evidence>
<dbReference type="NCBIfam" id="TIGR00675">
    <property type="entry name" value="dcm"/>
    <property type="match status" value="1"/>
</dbReference>
<dbReference type="GO" id="GO:0003886">
    <property type="term" value="F:DNA (cytosine-5-)-methyltransferase activity"/>
    <property type="evidence" value="ECO:0007669"/>
    <property type="project" value="UniProtKB-EC"/>
</dbReference>
<evidence type="ECO:0000256" key="4">
    <source>
        <dbReference type="PROSITE-ProRule" id="PRU01016"/>
    </source>
</evidence>
<gene>
    <name evidence="7" type="ORF">EVOR1521_LOCUS11943</name>
</gene>
<dbReference type="Proteomes" id="UP001178507">
    <property type="component" value="Unassembled WGS sequence"/>
</dbReference>
<protein>
    <recommendedName>
        <fullName evidence="6">Cytosine-specific methyltransferase</fullName>
        <ecNumber evidence="6">2.1.1.37</ecNumber>
    </recommendedName>
</protein>
<dbReference type="Pfam" id="PF00145">
    <property type="entry name" value="DNA_methylase"/>
    <property type="match status" value="1"/>
</dbReference>
<dbReference type="InterPro" id="IPR029063">
    <property type="entry name" value="SAM-dependent_MTases_sf"/>
</dbReference>
<dbReference type="GO" id="GO:0032259">
    <property type="term" value="P:methylation"/>
    <property type="evidence" value="ECO:0007669"/>
    <property type="project" value="UniProtKB-KW"/>
</dbReference>
<keyword evidence="2 4" id="KW-0808">Transferase</keyword>
<keyword evidence="3 4" id="KW-0949">S-adenosyl-L-methionine</keyword>
<evidence type="ECO:0000256" key="3">
    <source>
        <dbReference type="ARBA" id="ARBA00022691"/>
    </source>
</evidence>
<dbReference type="PANTHER" id="PTHR46098:SF1">
    <property type="entry name" value="TRNA (CYTOSINE(38)-C(5))-METHYLTRANSFERASE"/>
    <property type="match status" value="1"/>
</dbReference>
<dbReference type="Gene3D" id="3.40.50.150">
    <property type="entry name" value="Vaccinia Virus protein VP39"/>
    <property type="match status" value="1"/>
</dbReference>
<dbReference type="PROSITE" id="PS00094">
    <property type="entry name" value="C5_MTASE_1"/>
    <property type="match status" value="1"/>
</dbReference>
<name>A0AA36IEP0_9DINO</name>
<keyword evidence="8" id="KW-1185">Reference proteome</keyword>
<comment type="catalytic activity">
    <reaction evidence="6">
        <text>a 2'-deoxycytidine in DNA + S-adenosyl-L-methionine = a 5-methyl-2'-deoxycytidine in DNA + S-adenosyl-L-homocysteine + H(+)</text>
        <dbReference type="Rhea" id="RHEA:13681"/>
        <dbReference type="Rhea" id="RHEA-COMP:11369"/>
        <dbReference type="Rhea" id="RHEA-COMP:11370"/>
        <dbReference type="ChEBI" id="CHEBI:15378"/>
        <dbReference type="ChEBI" id="CHEBI:57856"/>
        <dbReference type="ChEBI" id="CHEBI:59789"/>
        <dbReference type="ChEBI" id="CHEBI:85452"/>
        <dbReference type="ChEBI" id="CHEBI:85454"/>
        <dbReference type="EC" id="2.1.1.37"/>
    </reaction>
</comment>
<reference evidence="7" key="1">
    <citation type="submission" date="2023-08" db="EMBL/GenBank/DDBJ databases">
        <authorList>
            <person name="Chen Y."/>
            <person name="Shah S."/>
            <person name="Dougan E. K."/>
            <person name="Thang M."/>
            <person name="Chan C."/>
        </authorList>
    </citation>
    <scope>NUCLEOTIDE SEQUENCE</scope>
</reference>
<comment type="similarity">
    <text evidence="4 5">Belongs to the class I-like SAM-binding methyltransferase superfamily. C5-methyltransferase family.</text>
</comment>
<dbReference type="PROSITE" id="PS51679">
    <property type="entry name" value="SAM_MT_C5"/>
    <property type="match status" value="1"/>
</dbReference>
<dbReference type="InterPro" id="IPR001525">
    <property type="entry name" value="C5_MeTfrase"/>
</dbReference>
<evidence type="ECO:0000256" key="2">
    <source>
        <dbReference type="ARBA" id="ARBA00022679"/>
    </source>
</evidence>
<evidence type="ECO:0000256" key="5">
    <source>
        <dbReference type="RuleBase" id="RU000416"/>
    </source>
</evidence>
<evidence type="ECO:0000313" key="7">
    <source>
        <dbReference type="EMBL" id="CAJ1385315.1"/>
    </source>
</evidence>
<keyword evidence="1 4" id="KW-0489">Methyltransferase</keyword>
<dbReference type="InterPro" id="IPR018117">
    <property type="entry name" value="C5_DNA_meth_AS"/>
</dbReference>
<dbReference type="AlphaFoldDB" id="A0AA36IEP0"/>
<feature type="active site" evidence="4">
    <location>
        <position position="209"/>
    </location>
</feature>
<dbReference type="SUPFAM" id="SSF53335">
    <property type="entry name" value="S-adenosyl-L-methionine-dependent methyltransferases"/>
    <property type="match status" value="1"/>
</dbReference>
<evidence type="ECO:0000313" key="8">
    <source>
        <dbReference type="Proteomes" id="UP001178507"/>
    </source>
</evidence>
<comment type="caution">
    <text evidence="7">The sequence shown here is derived from an EMBL/GenBank/DDBJ whole genome shotgun (WGS) entry which is preliminary data.</text>
</comment>
<dbReference type="Gene3D" id="3.90.120.10">
    <property type="entry name" value="DNA Methylase, subunit A, domain 2"/>
    <property type="match status" value="1"/>
</dbReference>
<evidence type="ECO:0000256" key="1">
    <source>
        <dbReference type="ARBA" id="ARBA00022603"/>
    </source>
</evidence>
<dbReference type="PRINTS" id="PR00105">
    <property type="entry name" value="C5METTRFRASE"/>
</dbReference>
<dbReference type="PANTHER" id="PTHR46098">
    <property type="entry name" value="TRNA (CYTOSINE(38)-C(5))-METHYLTRANSFERASE"/>
    <property type="match status" value="1"/>
</dbReference>
<proteinExistence type="inferred from homology"/>